<evidence type="ECO:0008006" key="3">
    <source>
        <dbReference type="Google" id="ProtNLM"/>
    </source>
</evidence>
<reference evidence="1 2" key="1">
    <citation type="journal article" date="2016" name="Nat. Commun.">
        <title>Thousands of microbial genomes shed light on interconnected biogeochemical processes in an aquifer system.</title>
        <authorList>
            <person name="Anantharaman K."/>
            <person name="Brown C.T."/>
            <person name="Hug L.A."/>
            <person name="Sharon I."/>
            <person name="Castelle C.J."/>
            <person name="Probst A.J."/>
            <person name="Thomas B.C."/>
            <person name="Singh A."/>
            <person name="Wilkins M.J."/>
            <person name="Karaoz U."/>
            <person name="Brodie E.L."/>
            <person name="Williams K.H."/>
            <person name="Hubbard S.S."/>
            <person name="Banfield J.F."/>
        </authorList>
    </citation>
    <scope>NUCLEOTIDE SEQUENCE [LARGE SCALE GENOMIC DNA]</scope>
</reference>
<sequence>MPGYSAHNKEWAKSICANLGSGHICIVHEWGHWIGGSFSLKNEVDNIMEEIGGDKVNIIAKSVGTRVTMNLIPKIINRLDKVILCGIPTKFESEPVRTLYRDNLKKLGSQNVICIQNTRDPFSPFARVKEFINSVDAKIKVIEKPRTDHEYPYYEDFKAFLAPK</sequence>
<dbReference type="SUPFAM" id="SSF53474">
    <property type="entry name" value="alpha/beta-Hydrolases"/>
    <property type="match status" value="1"/>
</dbReference>
<organism evidence="1 2">
    <name type="scientific">Candidatus Woesebacteria bacterium RBG_16_36_11</name>
    <dbReference type="NCBI Taxonomy" id="1802481"/>
    <lineage>
        <taxon>Bacteria</taxon>
        <taxon>Candidatus Woeseibacteriota</taxon>
    </lineage>
</organism>
<protein>
    <recommendedName>
        <fullName evidence="3">Alpha/beta hydrolase</fullName>
    </recommendedName>
</protein>
<dbReference type="InterPro" id="IPR029058">
    <property type="entry name" value="AB_hydrolase_fold"/>
</dbReference>
<gene>
    <name evidence="1" type="ORF">A2W13_02625</name>
</gene>
<comment type="caution">
    <text evidence="1">The sequence shown here is derived from an EMBL/GenBank/DDBJ whole genome shotgun (WGS) entry which is preliminary data.</text>
</comment>
<evidence type="ECO:0000313" key="1">
    <source>
        <dbReference type="EMBL" id="OGM11317.1"/>
    </source>
</evidence>
<dbReference type="Gene3D" id="3.40.50.1820">
    <property type="entry name" value="alpha/beta hydrolase"/>
    <property type="match status" value="1"/>
</dbReference>
<evidence type="ECO:0000313" key="2">
    <source>
        <dbReference type="Proteomes" id="UP000178533"/>
    </source>
</evidence>
<dbReference type="AlphaFoldDB" id="A0A1F7X8H6"/>
<dbReference type="STRING" id="1802481.A2W13_02625"/>
<name>A0A1F7X8H6_9BACT</name>
<dbReference type="Proteomes" id="UP000178533">
    <property type="component" value="Unassembled WGS sequence"/>
</dbReference>
<dbReference type="EMBL" id="MGFT01000027">
    <property type="protein sequence ID" value="OGM11317.1"/>
    <property type="molecule type" value="Genomic_DNA"/>
</dbReference>
<accession>A0A1F7X8H6</accession>
<proteinExistence type="predicted"/>